<gene>
    <name evidence="2" type="ORF">R3W88_011780</name>
</gene>
<name>A0AAV9L8E8_9SOLN</name>
<sequence length="295" mass="34377">MLEFKNYKRRNEMISLDMILIDEKGTLIHIVIWKNQVNKFRDKLSEGFLIIIRNFKVIEIIGEYRPIQSDLKIKWKKRDIHILTTSGPYIVIVTATVKKFKGEITFTITTTIKTYVNLTMDNITSLIHKFATNFVHIKTIDSANTSNIPMEEKCMVTLRAQITEIANFFDWYYIVCNLCYKNIEPTAVYKIHIKVKDNDEKTTLVLFNGVAENFLDTSAFKLFNRLYKSDTHEFVFKLNLSNFNLKEGLENYTMTKVYASVEELKLQHCINKDKKGEEGGGASSCNTRVYARKMK</sequence>
<dbReference type="AlphaFoldDB" id="A0AAV9L8E8"/>
<feature type="domain" description="Replication protein A 70 kDa DNA-binding subunit B/D first OB fold" evidence="1">
    <location>
        <begin position="4"/>
        <end position="76"/>
    </location>
</feature>
<dbReference type="InterPro" id="IPR012340">
    <property type="entry name" value="NA-bd_OB-fold"/>
</dbReference>
<proteinExistence type="predicted"/>
<dbReference type="Gene3D" id="2.40.50.140">
    <property type="entry name" value="Nucleic acid-binding proteins"/>
    <property type="match status" value="2"/>
</dbReference>
<dbReference type="SUPFAM" id="SSF50249">
    <property type="entry name" value="Nucleic acid-binding proteins"/>
    <property type="match status" value="2"/>
</dbReference>
<protein>
    <recommendedName>
        <fullName evidence="1">Replication protein A 70 kDa DNA-binding subunit B/D first OB fold domain-containing protein</fullName>
    </recommendedName>
</protein>
<dbReference type="Pfam" id="PF02721">
    <property type="entry name" value="DUF223"/>
    <property type="match status" value="1"/>
</dbReference>
<dbReference type="PANTHER" id="PTHR47165">
    <property type="entry name" value="OS03G0429900 PROTEIN"/>
    <property type="match status" value="1"/>
</dbReference>
<dbReference type="InterPro" id="IPR003871">
    <property type="entry name" value="RFA1B/D_OB_1st"/>
</dbReference>
<organism evidence="2 3">
    <name type="scientific">Solanum pinnatisectum</name>
    <name type="common">tansyleaf nightshade</name>
    <dbReference type="NCBI Taxonomy" id="50273"/>
    <lineage>
        <taxon>Eukaryota</taxon>
        <taxon>Viridiplantae</taxon>
        <taxon>Streptophyta</taxon>
        <taxon>Embryophyta</taxon>
        <taxon>Tracheophyta</taxon>
        <taxon>Spermatophyta</taxon>
        <taxon>Magnoliopsida</taxon>
        <taxon>eudicotyledons</taxon>
        <taxon>Gunneridae</taxon>
        <taxon>Pentapetalae</taxon>
        <taxon>asterids</taxon>
        <taxon>lamiids</taxon>
        <taxon>Solanales</taxon>
        <taxon>Solanaceae</taxon>
        <taxon>Solanoideae</taxon>
        <taxon>Solaneae</taxon>
        <taxon>Solanum</taxon>
    </lineage>
</organism>
<dbReference type="EMBL" id="JAWPEI010000007">
    <property type="protein sequence ID" value="KAK4721547.1"/>
    <property type="molecule type" value="Genomic_DNA"/>
</dbReference>
<accession>A0AAV9L8E8</accession>
<reference evidence="2 3" key="1">
    <citation type="submission" date="2023-10" db="EMBL/GenBank/DDBJ databases">
        <title>Genome-Wide Identification Analysis in wild type Solanum Pinnatisectum Reveals Some Genes Defensing Phytophthora Infestans.</title>
        <authorList>
            <person name="Sun C."/>
        </authorList>
    </citation>
    <scope>NUCLEOTIDE SEQUENCE [LARGE SCALE GENOMIC DNA]</scope>
    <source>
        <strain evidence="2">LQN</strain>
        <tissue evidence="2">Leaf</tissue>
    </source>
</reference>
<comment type="caution">
    <text evidence="2">The sequence shown here is derived from an EMBL/GenBank/DDBJ whole genome shotgun (WGS) entry which is preliminary data.</text>
</comment>
<evidence type="ECO:0000313" key="3">
    <source>
        <dbReference type="Proteomes" id="UP001311915"/>
    </source>
</evidence>
<dbReference type="PANTHER" id="PTHR47165:SF4">
    <property type="entry name" value="OS03G0429900 PROTEIN"/>
    <property type="match status" value="1"/>
</dbReference>
<keyword evidence="3" id="KW-1185">Reference proteome</keyword>
<dbReference type="CDD" id="cd04480">
    <property type="entry name" value="RPA1_DBD_A_like"/>
    <property type="match status" value="1"/>
</dbReference>
<evidence type="ECO:0000259" key="1">
    <source>
        <dbReference type="Pfam" id="PF02721"/>
    </source>
</evidence>
<evidence type="ECO:0000313" key="2">
    <source>
        <dbReference type="EMBL" id="KAK4721547.1"/>
    </source>
</evidence>
<dbReference type="Proteomes" id="UP001311915">
    <property type="component" value="Unassembled WGS sequence"/>
</dbReference>